<evidence type="ECO:0000313" key="1">
    <source>
        <dbReference type="EMBL" id="KAH7902905.1"/>
    </source>
</evidence>
<organism evidence="1 2">
    <name type="scientific">Hygrophoropsis aurantiaca</name>
    <dbReference type="NCBI Taxonomy" id="72124"/>
    <lineage>
        <taxon>Eukaryota</taxon>
        <taxon>Fungi</taxon>
        <taxon>Dikarya</taxon>
        <taxon>Basidiomycota</taxon>
        <taxon>Agaricomycotina</taxon>
        <taxon>Agaricomycetes</taxon>
        <taxon>Agaricomycetidae</taxon>
        <taxon>Boletales</taxon>
        <taxon>Coniophorineae</taxon>
        <taxon>Hygrophoropsidaceae</taxon>
        <taxon>Hygrophoropsis</taxon>
    </lineage>
</organism>
<evidence type="ECO:0000313" key="2">
    <source>
        <dbReference type="Proteomes" id="UP000790377"/>
    </source>
</evidence>
<dbReference type="EMBL" id="MU269411">
    <property type="protein sequence ID" value="KAH7902905.1"/>
    <property type="molecule type" value="Genomic_DNA"/>
</dbReference>
<reference evidence="1" key="1">
    <citation type="journal article" date="2021" name="New Phytol.">
        <title>Evolutionary innovations through gain and loss of genes in the ectomycorrhizal Boletales.</title>
        <authorList>
            <person name="Wu G."/>
            <person name="Miyauchi S."/>
            <person name="Morin E."/>
            <person name="Kuo A."/>
            <person name="Drula E."/>
            <person name="Varga T."/>
            <person name="Kohler A."/>
            <person name="Feng B."/>
            <person name="Cao Y."/>
            <person name="Lipzen A."/>
            <person name="Daum C."/>
            <person name="Hundley H."/>
            <person name="Pangilinan J."/>
            <person name="Johnson J."/>
            <person name="Barry K."/>
            <person name="LaButti K."/>
            <person name="Ng V."/>
            <person name="Ahrendt S."/>
            <person name="Min B."/>
            <person name="Choi I.G."/>
            <person name="Park H."/>
            <person name="Plett J.M."/>
            <person name="Magnuson J."/>
            <person name="Spatafora J.W."/>
            <person name="Nagy L.G."/>
            <person name="Henrissat B."/>
            <person name="Grigoriev I.V."/>
            <person name="Yang Z.L."/>
            <person name="Xu J."/>
            <person name="Martin F.M."/>
        </authorList>
    </citation>
    <scope>NUCLEOTIDE SEQUENCE</scope>
    <source>
        <strain evidence="1">ATCC 28755</strain>
    </source>
</reference>
<name>A0ACB7ZNY6_9AGAM</name>
<accession>A0ACB7ZNY6</accession>
<protein>
    <submittedName>
        <fullName evidence="1">Uncharacterized protein</fullName>
    </submittedName>
</protein>
<proteinExistence type="predicted"/>
<sequence length="269" mass="30328">EDWWAALASFCGALSLISDWVHVTTSIPKISIISCWVYFFSFACVIWYDPLFFLGKYSPLSLLFSVAWLIYPEQNARRILLGVSPVFALLWGGIIIERAYICGPDLSWYNSPSGACTLPASMDIYELVTDVISDTILVILPLRLLWHIKLPTKSQRRMILYIFSSTIVISLVSLFRAISRLSHANYLVLTASELEVASCLIVCNLLVTVTYFYRIFRRDHENGPSSSESDYDHPIPTQYLTTVDLEALDSDLSEMSESTNTKPTGTTPL</sequence>
<keyword evidence="2" id="KW-1185">Reference proteome</keyword>
<gene>
    <name evidence="1" type="ORF">BJ138DRAFT_1021382</name>
</gene>
<dbReference type="Proteomes" id="UP000790377">
    <property type="component" value="Unassembled WGS sequence"/>
</dbReference>
<comment type="caution">
    <text evidence="1">The sequence shown here is derived from an EMBL/GenBank/DDBJ whole genome shotgun (WGS) entry which is preliminary data.</text>
</comment>
<feature type="non-terminal residue" evidence="1">
    <location>
        <position position="1"/>
    </location>
</feature>